<proteinExistence type="predicted"/>
<evidence type="ECO:0000313" key="3">
    <source>
        <dbReference type="Proteomes" id="UP000306007"/>
    </source>
</evidence>
<dbReference type="Proteomes" id="UP000306007">
    <property type="component" value="Chromosome"/>
</dbReference>
<dbReference type="OrthoDB" id="97196at2157"/>
<evidence type="ECO:0000313" key="2">
    <source>
        <dbReference type="EMBL" id="QDA31982.1"/>
    </source>
</evidence>
<gene>
    <name evidence="2" type="ORF">FH039_10700</name>
</gene>
<organism evidence="2 3">
    <name type="scientific">Thermococcus indicus</name>
    <dbReference type="NCBI Taxonomy" id="2586643"/>
    <lineage>
        <taxon>Archaea</taxon>
        <taxon>Methanobacteriati</taxon>
        <taxon>Methanobacteriota</taxon>
        <taxon>Thermococci</taxon>
        <taxon>Thermococcales</taxon>
        <taxon>Thermococcaceae</taxon>
        <taxon>Thermococcus</taxon>
    </lineage>
</organism>
<dbReference type="GeneID" id="40475658"/>
<dbReference type="KEGG" id="tic:FH039_10700"/>
<reference evidence="2 3" key="1">
    <citation type="submission" date="2019-06" db="EMBL/GenBank/DDBJ databases">
        <title>Thermococcus indicus sp. nov., a Fe(III)-reducing hyperthermophilic archaeon isolated from the Onnuri vent field of the Central Indian Ocean ridge.</title>
        <authorList>
            <person name="Lim J.K."/>
            <person name="Kim Y.J."/>
            <person name="Kwon K.K."/>
        </authorList>
    </citation>
    <scope>NUCLEOTIDE SEQUENCE [LARGE SCALE GENOMIC DNA]</scope>
    <source>
        <strain evidence="2 3">IOH1</strain>
    </source>
</reference>
<keyword evidence="1" id="KW-0812">Transmembrane</keyword>
<evidence type="ECO:0000256" key="1">
    <source>
        <dbReference type="SAM" id="Phobius"/>
    </source>
</evidence>
<sequence>MRTLGWIFVFLGILLLLREFQPSFLDWLRPYAPYIRDAFWGVTLVAFGLYTLTRRALRRAVLVLYLIYLLLYLVV</sequence>
<feature type="transmembrane region" description="Helical" evidence="1">
    <location>
        <begin position="57"/>
        <end position="74"/>
    </location>
</feature>
<feature type="transmembrane region" description="Helical" evidence="1">
    <location>
        <begin position="34"/>
        <end position="52"/>
    </location>
</feature>
<keyword evidence="1" id="KW-1133">Transmembrane helix</keyword>
<name>A0A4Y5SPD7_9EURY</name>
<accession>A0A4Y5SPD7</accession>
<dbReference type="RefSeq" id="WP_139681308.1">
    <property type="nucleotide sequence ID" value="NZ_CP040846.1"/>
</dbReference>
<protein>
    <submittedName>
        <fullName evidence="2">Uncharacterized protein</fullName>
    </submittedName>
</protein>
<keyword evidence="1" id="KW-0472">Membrane</keyword>
<dbReference type="AlphaFoldDB" id="A0A4Y5SPD7"/>
<dbReference type="EMBL" id="CP040846">
    <property type="protein sequence ID" value="QDA31982.1"/>
    <property type="molecule type" value="Genomic_DNA"/>
</dbReference>
<keyword evidence="3" id="KW-1185">Reference proteome</keyword>